<keyword evidence="3 6" id="KW-0812">Transmembrane</keyword>
<dbReference type="GeneID" id="17038419"/>
<evidence type="ECO:0000256" key="4">
    <source>
        <dbReference type="ARBA" id="ARBA00022989"/>
    </source>
</evidence>
<dbReference type="Pfam" id="PF00892">
    <property type="entry name" value="EamA"/>
    <property type="match status" value="1"/>
</dbReference>
<proteinExistence type="inferred from homology"/>
<reference evidence="8 9" key="1">
    <citation type="journal article" date="2012" name="Genome Biol.">
        <title>The genome of the polar eukaryotic microalga coccomyxa subellipsoidea reveals traits of cold adaptation.</title>
        <authorList>
            <person name="Blanc G."/>
            <person name="Agarkova I."/>
            <person name="Grimwood J."/>
            <person name="Kuo A."/>
            <person name="Brueggeman A."/>
            <person name="Dunigan D."/>
            <person name="Gurnon J."/>
            <person name="Ladunga I."/>
            <person name="Lindquist E."/>
            <person name="Lucas S."/>
            <person name="Pangilinan J."/>
            <person name="Proschold T."/>
            <person name="Salamov A."/>
            <person name="Schmutz J."/>
            <person name="Weeks D."/>
            <person name="Yamada T."/>
            <person name="Claverie J.M."/>
            <person name="Grigoriev I."/>
            <person name="Van Etten J."/>
            <person name="Lomsadze A."/>
            <person name="Borodovsky M."/>
        </authorList>
    </citation>
    <scope>NUCLEOTIDE SEQUENCE [LARGE SCALE GENOMIC DNA]</scope>
    <source>
        <strain evidence="8 9">C-169</strain>
    </source>
</reference>
<comment type="subcellular location">
    <subcellularLocation>
        <location evidence="1">Membrane</location>
        <topology evidence="1">Multi-pass membrane protein</topology>
    </subcellularLocation>
</comment>
<evidence type="ECO:0000256" key="2">
    <source>
        <dbReference type="ARBA" id="ARBA00007635"/>
    </source>
</evidence>
<sequence>RSFWDSGTATMVVAALIMSTGALSVAMTGGRVPVFEIVMIRSAVSLMLTVSVVRAEKWTSYLGTKRLWPILAMRGFVGATSMTLYYEAIQRMPLADAITIMYSNPVLVALLAWALRGEVLSARGCVGIAVTLMGVIVVAQPPFLFGGHEWSQTRMAALLRHGKNGMQLSIVPTAWFPAFVAWCWNGLSDWGYGFATGFVMGVLAAATAAVAFFVITCIPKTEPALVVSLWFHGAAIVMSIVPLIVGYPDKVVVPGSFDCGMLCIIILSSFFGQMLLNHSFQIQNAAKGSSINCTQ</sequence>
<feature type="transmembrane region" description="Helical" evidence="6">
    <location>
        <begin position="251"/>
        <end position="271"/>
    </location>
</feature>
<evidence type="ECO:0000256" key="1">
    <source>
        <dbReference type="ARBA" id="ARBA00004141"/>
    </source>
</evidence>
<dbReference type="Proteomes" id="UP000007264">
    <property type="component" value="Unassembled WGS sequence"/>
</dbReference>
<organism evidence="8 9">
    <name type="scientific">Coccomyxa subellipsoidea (strain C-169)</name>
    <name type="common">Green microalga</name>
    <dbReference type="NCBI Taxonomy" id="574566"/>
    <lineage>
        <taxon>Eukaryota</taxon>
        <taxon>Viridiplantae</taxon>
        <taxon>Chlorophyta</taxon>
        <taxon>core chlorophytes</taxon>
        <taxon>Trebouxiophyceae</taxon>
        <taxon>Trebouxiophyceae incertae sedis</taxon>
        <taxon>Coccomyxaceae</taxon>
        <taxon>Coccomyxa</taxon>
        <taxon>Coccomyxa subellipsoidea</taxon>
    </lineage>
</organism>
<evidence type="ECO:0000259" key="7">
    <source>
        <dbReference type="Pfam" id="PF00892"/>
    </source>
</evidence>
<feature type="transmembrane region" description="Helical" evidence="6">
    <location>
        <begin position="166"/>
        <end position="187"/>
    </location>
</feature>
<dbReference type="SUPFAM" id="SSF103481">
    <property type="entry name" value="Multidrug resistance efflux transporter EmrE"/>
    <property type="match status" value="1"/>
</dbReference>
<feature type="transmembrane region" description="Helical" evidence="6">
    <location>
        <begin position="121"/>
        <end position="145"/>
    </location>
</feature>
<dbReference type="PANTHER" id="PTHR22911">
    <property type="entry name" value="ACYL-MALONYL CONDENSING ENZYME-RELATED"/>
    <property type="match status" value="1"/>
</dbReference>
<dbReference type="InterPro" id="IPR037185">
    <property type="entry name" value="EmrE-like"/>
</dbReference>
<dbReference type="PANTHER" id="PTHR22911:SF6">
    <property type="entry name" value="SOLUTE CARRIER FAMILY 35 MEMBER G1"/>
    <property type="match status" value="1"/>
</dbReference>
<feature type="non-terminal residue" evidence="8">
    <location>
        <position position="295"/>
    </location>
</feature>
<gene>
    <name evidence="8" type="ORF">COCSUDRAFT_6072</name>
</gene>
<comment type="caution">
    <text evidence="8">The sequence shown here is derived from an EMBL/GenBank/DDBJ whole genome shotgun (WGS) entry which is preliminary data.</text>
</comment>
<dbReference type="GO" id="GO:0016020">
    <property type="term" value="C:membrane"/>
    <property type="evidence" value="ECO:0007669"/>
    <property type="project" value="UniProtKB-SubCell"/>
</dbReference>
<dbReference type="AlphaFoldDB" id="I0YPX4"/>
<dbReference type="eggNOG" id="KOG4510">
    <property type="taxonomic scope" value="Eukaryota"/>
</dbReference>
<dbReference type="RefSeq" id="XP_005644987.1">
    <property type="nucleotide sequence ID" value="XM_005644930.1"/>
</dbReference>
<evidence type="ECO:0000256" key="5">
    <source>
        <dbReference type="ARBA" id="ARBA00023136"/>
    </source>
</evidence>
<feature type="transmembrane region" description="Helical" evidence="6">
    <location>
        <begin position="6"/>
        <end position="26"/>
    </location>
</feature>
<keyword evidence="5 6" id="KW-0472">Membrane</keyword>
<feature type="domain" description="EamA" evidence="7">
    <location>
        <begin position="7"/>
        <end position="138"/>
    </location>
</feature>
<evidence type="ECO:0000313" key="8">
    <source>
        <dbReference type="EMBL" id="EIE20443.1"/>
    </source>
</evidence>
<evidence type="ECO:0000313" key="9">
    <source>
        <dbReference type="Proteomes" id="UP000007264"/>
    </source>
</evidence>
<evidence type="ECO:0000256" key="3">
    <source>
        <dbReference type="ARBA" id="ARBA00022692"/>
    </source>
</evidence>
<evidence type="ECO:0000256" key="6">
    <source>
        <dbReference type="SAM" id="Phobius"/>
    </source>
</evidence>
<keyword evidence="4 6" id="KW-1133">Transmembrane helix</keyword>
<feature type="transmembrane region" description="Helical" evidence="6">
    <location>
        <begin position="38"/>
        <end position="55"/>
    </location>
</feature>
<feature type="transmembrane region" description="Helical" evidence="6">
    <location>
        <begin position="225"/>
        <end position="245"/>
    </location>
</feature>
<name>I0YPX4_COCSC</name>
<dbReference type="EMBL" id="AGSI01000015">
    <property type="protein sequence ID" value="EIE20443.1"/>
    <property type="molecule type" value="Genomic_DNA"/>
</dbReference>
<feature type="non-terminal residue" evidence="8">
    <location>
        <position position="1"/>
    </location>
</feature>
<feature type="transmembrane region" description="Helical" evidence="6">
    <location>
        <begin position="67"/>
        <end position="86"/>
    </location>
</feature>
<feature type="transmembrane region" description="Helical" evidence="6">
    <location>
        <begin position="98"/>
        <end position="115"/>
    </location>
</feature>
<accession>I0YPX4</accession>
<keyword evidence="9" id="KW-1185">Reference proteome</keyword>
<dbReference type="InterPro" id="IPR000620">
    <property type="entry name" value="EamA_dom"/>
</dbReference>
<feature type="transmembrane region" description="Helical" evidence="6">
    <location>
        <begin position="193"/>
        <end position="218"/>
    </location>
</feature>
<dbReference type="OrthoDB" id="306876at2759"/>
<dbReference type="KEGG" id="csl:COCSUDRAFT_6072"/>
<protein>
    <recommendedName>
        <fullName evidence="7">EamA domain-containing protein</fullName>
    </recommendedName>
</protein>
<dbReference type="Gene3D" id="1.10.3730.20">
    <property type="match status" value="1"/>
</dbReference>
<comment type="similarity">
    <text evidence="2">Belongs to the drug/metabolite transporter (DMT) superfamily. Plant drug/metabolite exporter (P-DME) (TC 2.A.7.4) family.</text>
</comment>